<organism evidence="2 3">
    <name type="scientific">Didymosphaeria variabile</name>
    <dbReference type="NCBI Taxonomy" id="1932322"/>
    <lineage>
        <taxon>Eukaryota</taxon>
        <taxon>Fungi</taxon>
        <taxon>Dikarya</taxon>
        <taxon>Ascomycota</taxon>
        <taxon>Pezizomycotina</taxon>
        <taxon>Dothideomycetes</taxon>
        <taxon>Pleosporomycetidae</taxon>
        <taxon>Pleosporales</taxon>
        <taxon>Massarineae</taxon>
        <taxon>Didymosphaeriaceae</taxon>
        <taxon>Didymosphaeria</taxon>
    </lineage>
</organism>
<dbReference type="EMBL" id="JAPEUX010000008">
    <property type="protein sequence ID" value="KAJ4346616.1"/>
    <property type="molecule type" value="Genomic_DNA"/>
</dbReference>
<sequence>MAAPTKLLNHHEETTALSMDRSEQTQTSSPYAGIENSSGFPVTRREPISLLQLPSEIRNMIYVYALTADGTLMCCVPPTAYPKKEPKFIRTGCLTIERKKVAACPSFNQLQFANRQLRHETEGLELTFNTIFLPAAMFRYKMRTGLFPVADLLTAFRKVCSPIRFSWLSKIRLQSDNSDEWAVPFGYSEKPFPAIADFCKANHHIEVQYVLQDFYITYVSMDRFFIIGVALTLALRNDNSAQHESLPHVAGDHQALSATWADQFVNSFMVQPGWHETSPSHVPLDHLFSGIDNLTIFPRMEVIDEATFATCHYGFPSQAVSLFPKEQQENWLKWAKIWVKDGIKPCL</sequence>
<dbReference type="AlphaFoldDB" id="A0A9W8XBH3"/>
<protein>
    <submittedName>
        <fullName evidence="2">Uncharacterized protein</fullName>
    </submittedName>
</protein>
<feature type="compositionally biased region" description="Polar residues" evidence="1">
    <location>
        <begin position="24"/>
        <end position="36"/>
    </location>
</feature>
<dbReference type="OrthoDB" id="3763763at2759"/>
<accession>A0A9W8XBH3</accession>
<proteinExistence type="predicted"/>
<evidence type="ECO:0000313" key="2">
    <source>
        <dbReference type="EMBL" id="KAJ4346616.1"/>
    </source>
</evidence>
<gene>
    <name evidence="2" type="ORF">N0V89_010547</name>
</gene>
<dbReference type="Proteomes" id="UP001140513">
    <property type="component" value="Unassembled WGS sequence"/>
</dbReference>
<evidence type="ECO:0000256" key="1">
    <source>
        <dbReference type="SAM" id="MobiDB-lite"/>
    </source>
</evidence>
<dbReference type="InterPro" id="IPR038883">
    <property type="entry name" value="AN11006-like"/>
</dbReference>
<comment type="caution">
    <text evidence="2">The sequence shown here is derived from an EMBL/GenBank/DDBJ whole genome shotgun (WGS) entry which is preliminary data.</text>
</comment>
<feature type="region of interest" description="Disordered" evidence="1">
    <location>
        <begin position="1"/>
        <end position="36"/>
    </location>
</feature>
<reference evidence="2" key="1">
    <citation type="submission" date="2022-10" db="EMBL/GenBank/DDBJ databases">
        <title>Tapping the CABI collections for fungal endophytes: first genome assemblies for Collariella, Neodidymelliopsis, Ascochyta clinopodiicola, Didymella pomorum, Didymosphaeria variabile, Neocosmospora piperis and Neocucurbitaria cava.</title>
        <authorList>
            <person name="Hill R."/>
        </authorList>
    </citation>
    <scope>NUCLEOTIDE SEQUENCE</scope>
    <source>
        <strain evidence="2">IMI 356815</strain>
    </source>
</reference>
<name>A0A9W8XBH3_9PLEO</name>
<evidence type="ECO:0000313" key="3">
    <source>
        <dbReference type="Proteomes" id="UP001140513"/>
    </source>
</evidence>
<dbReference type="PANTHER" id="PTHR42085">
    <property type="entry name" value="F-BOX DOMAIN-CONTAINING PROTEIN"/>
    <property type="match status" value="1"/>
</dbReference>
<dbReference type="GeneID" id="80914077"/>
<keyword evidence="3" id="KW-1185">Reference proteome</keyword>
<dbReference type="RefSeq" id="XP_056066416.1">
    <property type="nucleotide sequence ID" value="XM_056219289.1"/>
</dbReference>
<dbReference type="PANTHER" id="PTHR42085:SF1">
    <property type="entry name" value="F-BOX DOMAIN-CONTAINING PROTEIN"/>
    <property type="match status" value="1"/>
</dbReference>